<sequence length="470" mass="53696">MGTRMEVMQLESRMDTEDYRKLQGLFKDPSGAACSLSRAEFIGLAWPSVGRGSRQQYSLLFDSVVACQEGHRCTHPLKEDVCITWGGLCSFLLLQLSDKIKNSRIRSIPSWKPPQEVPCPHRDPVQKVLHLQTSGQYLTVSKGGTVVLWDGENMSPLHTQQLQNSRVAPKDLWVTDVVVLSNINKVAVSFTSKEVYFYDMLAQRDFSCQYKLQGLKFTLWCLDYWAEPSQTDRAVLTIGDIGGQVSALYFTSANISLFERLSLRKDSDSAFVILWDELRRGRHRSCYTVTHQGHMSAWVRKVRYLGSMDAFASCSSCPQSSLVIGWREEDSRNVRLTTFATKRGVWDMDHHCGLNLIATAGLDHRVLLWNPCVMSEPVCLLRGHTNPITAVCFIQSKQELFSYSKDKVLCLWDLSRQLCLYRLTTVFPKMQEEPNTLLFLQEEQQRLLLSFNSMLFLLEATRQERNSSDM</sequence>
<dbReference type="Proteomes" id="UP000324091">
    <property type="component" value="Chromosome 12"/>
</dbReference>
<reference evidence="3 4" key="1">
    <citation type="submission" date="2019-04" db="EMBL/GenBank/DDBJ databases">
        <title>Chromosome genome assembly for Takifugu flavidus.</title>
        <authorList>
            <person name="Xiao S."/>
        </authorList>
    </citation>
    <scope>NUCLEOTIDE SEQUENCE [LARGE SCALE GENOMIC DNA]</scope>
    <source>
        <strain evidence="3">HTHZ2018</strain>
        <tissue evidence="3">Muscle</tissue>
    </source>
</reference>
<dbReference type="PANTHER" id="PTHR44324:SF1">
    <property type="entry name" value="WD REPEAT-CONTAINING PROTEIN 49"/>
    <property type="match status" value="1"/>
</dbReference>
<evidence type="ECO:0000313" key="4">
    <source>
        <dbReference type="Proteomes" id="UP000324091"/>
    </source>
</evidence>
<protein>
    <submittedName>
        <fullName evidence="3">WD repeat-containing protein 49</fullName>
    </submittedName>
</protein>
<name>A0A5C6PCX2_9TELE</name>
<dbReference type="AlphaFoldDB" id="A0A5C6PCX2"/>
<accession>A0A5C6PCX2</accession>
<comment type="caution">
    <text evidence="3">The sequence shown here is derived from an EMBL/GenBank/DDBJ whole genome shotgun (WGS) entry which is preliminary data.</text>
</comment>
<dbReference type="Gene3D" id="2.130.10.10">
    <property type="entry name" value="YVTN repeat-like/Quinoprotein amine dehydrogenase"/>
    <property type="match status" value="2"/>
</dbReference>
<dbReference type="InterPro" id="IPR036322">
    <property type="entry name" value="WD40_repeat_dom_sf"/>
</dbReference>
<evidence type="ECO:0000313" key="3">
    <source>
        <dbReference type="EMBL" id="TWW77642.1"/>
    </source>
</evidence>
<proteinExistence type="predicted"/>
<dbReference type="SUPFAM" id="SSF50978">
    <property type="entry name" value="WD40 repeat-like"/>
    <property type="match status" value="1"/>
</dbReference>
<dbReference type="PANTHER" id="PTHR44324">
    <property type="entry name" value="WD40 REPEAT DOMAIN 95"/>
    <property type="match status" value="1"/>
</dbReference>
<dbReference type="Pfam" id="PF00400">
    <property type="entry name" value="WD40"/>
    <property type="match status" value="2"/>
</dbReference>
<keyword evidence="1" id="KW-0677">Repeat</keyword>
<keyword evidence="2" id="KW-0853">WD repeat</keyword>
<gene>
    <name evidence="3" type="ORF">D4764_12G0010320</name>
</gene>
<feature type="repeat" description="WD" evidence="2">
    <location>
        <begin position="381"/>
        <end position="422"/>
    </location>
</feature>
<organism evidence="3 4">
    <name type="scientific">Takifugu flavidus</name>
    <name type="common">sansaifugu</name>
    <dbReference type="NCBI Taxonomy" id="433684"/>
    <lineage>
        <taxon>Eukaryota</taxon>
        <taxon>Metazoa</taxon>
        <taxon>Chordata</taxon>
        <taxon>Craniata</taxon>
        <taxon>Vertebrata</taxon>
        <taxon>Euteleostomi</taxon>
        <taxon>Actinopterygii</taxon>
        <taxon>Neopterygii</taxon>
        <taxon>Teleostei</taxon>
        <taxon>Neoteleostei</taxon>
        <taxon>Acanthomorphata</taxon>
        <taxon>Eupercaria</taxon>
        <taxon>Tetraodontiformes</taxon>
        <taxon>Tetradontoidea</taxon>
        <taxon>Tetraodontidae</taxon>
        <taxon>Takifugu</taxon>
    </lineage>
</organism>
<evidence type="ECO:0000256" key="1">
    <source>
        <dbReference type="ARBA" id="ARBA00022737"/>
    </source>
</evidence>
<dbReference type="InterPro" id="IPR001680">
    <property type="entry name" value="WD40_rpt"/>
</dbReference>
<dbReference type="SMART" id="SM00320">
    <property type="entry name" value="WD40"/>
    <property type="match status" value="4"/>
</dbReference>
<dbReference type="InterPro" id="IPR051242">
    <property type="entry name" value="WD-EF-hand_domain"/>
</dbReference>
<evidence type="ECO:0000256" key="2">
    <source>
        <dbReference type="PROSITE-ProRule" id="PRU00221"/>
    </source>
</evidence>
<keyword evidence="4" id="KW-1185">Reference proteome</keyword>
<dbReference type="PROSITE" id="PS50294">
    <property type="entry name" value="WD_REPEATS_REGION"/>
    <property type="match status" value="1"/>
</dbReference>
<dbReference type="EMBL" id="RHFK02000004">
    <property type="protein sequence ID" value="TWW77642.1"/>
    <property type="molecule type" value="Genomic_DNA"/>
</dbReference>
<dbReference type="InterPro" id="IPR015943">
    <property type="entry name" value="WD40/YVTN_repeat-like_dom_sf"/>
</dbReference>
<dbReference type="PROSITE" id="PS50082">
    <property type="entry name" value="WD_REPEATS_2"/>
    <property type="match status" value="1"/>
</dbReference>